<accession>A0ABW5MLX3</accession>
<dbReference type="InterPro" id="IPR054331">
    <property type="entry name" value="LiaF_TM"/>
</dbReference>
<keyword evidence="1" id="KW-0812">Transmembrane</keyword>
<feature type="transmembrane region" description="Helical" evidence="1">
    <location>
        <begin position="48"/>
        <end position="66"/>
    </location>
</feature>
<evidence type="ECO:0000259" key="2">
    <source>
        <dbReference type="Pfam" id="PF22570"/>
    </source>
</evidence>
<evidence type="ECO:0000313" key="3">
    <source>
        <dbReference type="EMBL" id="MFD2584292.1"/>
    </source>
</evidence>
<feature type="transmembrane region" description="Helical" evidence="1">
    <location>
        <begin position="72"/>
        <end position="92"/>
    </location>
</feature>
<evidence type="ECO:0000313" key="4">
    <source>
        <dbReference type="Proteomes" id="UP001597461"/>
    </source>
</evidence>
<evidence type="ECO:0000256" key="1">
    <source>
        <dbReference type="SAM" id="Phobius"/>
    </source>
</evidence>
<keyword evidence="4" id="KW-1185">Reference proteome</keyword>
<dbReference type="Proteomes" id="UP001597461">
    <property type="component" value="Unassembled WGS sequence"/>
</dbReference>
<name>A0ABW5MLX3_9SPHI</name>
<feature type="transmembrane region" description="Helical" evidence="1">
    <location>
        <begin position="15"/>
        <end position="36"/>
    </location>
</feature>
<keyword evidence="1" id="KW-0472">Membrane</keyword>
<protein>
    <recommendedName>
        <fullName evidence="2">LiaF transmembrane domain-containing protein</fullName>
    </recommendedName>
</protein>
<dbReference type="Pfam" id="PF22570">
    <property type="entry name" value="LiaF-TM"/>
    <property type="match status" value="1"/>
</dbReference>
<dbReference type="PANTHER" id="PTHR40763:SF5">
    <property type="entry name" value="MEMBRANE PROTEIN"/>
    <property type="match status" value="1"/>
</dbReference>
<dbReference type="EMBL" id="JBHULL010000015">
    <property type="protein sequence ID" value="MFD2584292.1"/>
    <property type="molecule type" value="Genomic_DNA"/>
</dbReference>
<organism evidence="3 4">
    <name type="scientific">Pedobacter vanadiisoli</name>
    <dbReference type="NCBI Taxonomy" id="1761975"/>
    <lineage>
        <taxon>Bacteria</taxon>
        <taxon>Pseudomonadati</taxon>
        <taxon>Bacteroidota</taxon>
        <taxon>Sphingobacteriia</taxon>
        <taxon>Sphingobacteriales</taxon>
        <taxon>Sphingobacteriaceae</taxon>
        <taxon>Pedobacter</taxon>
    </lineage>
</organism>
<keyword evidence="1" id="KW-1133">Transmembrane helix</keyword>
<reference evidence="4" key="1">
    <citation type="journal article" date="2019" name="Int. J. Syst. Evol. Microbiol.">
        <title>The Global Catalogue of Microorganisms (GCM) 10K type strain sequencing project: providing services to taxonomists for standard genome sequencing and annotation.</title>
        <authorList>
            <consortium name="The Broad Institute Genomics Platform"/>
            <consortium name="The Broad Institute Genome Sequencing Center for Infectious Disease"/>
            <person name="Wu L."/>
            <person name="Ma J."/>
        </authorList>
    </citation>
    <scope>NUCLEOTIDE SEQUENCE [LARGE SCALE GENOMIC DNA]</scope>
    <source>
        <strain evidence="4">KCTC 42866</strain>
    </source>
</reference>
<comment type="caution">
    <text evidence="3">The sequence shown here is derived from an EMBL/GenBank/DDBJ whole genome shotgun (WGS) entry which is preliminary data.</text>
</comment>
<dbReference type="PANTHER" id="PTHR40763">
    <property type="entry name" value="MEMBRANE PROTEIN-RELATED"/>
    <property type="match status" value="1"/>
</dbReference>
<proteinExistence type="predicted"/>
<sequence>MRSLTAILPFPAPRIYWGWMVIGTFGLLNTTHMDNLNHNDNNSAKNGGRALSGFVIAIIGVALLLNNMNLNIPGWILSWSNFLILIGVFIGVRRNFKGIAWLILILIGAYNTLDNIPDLDFDPSKYALGVGLVIIGGFLIFRPKDAEFFGKRCKGRKKASFNFEEAASDKTANNNDVIEVTAVFGGSTQTVYSKNFQGGDISAVFGGADIIMTQADFTDTVSLDVTAVFGGIKLIVPQNWAIKSNVTALFGSVEDKRSHVMPVSEMTKTLVLDGTAMFGGIEIKSF</sequence>
<feature type="transmembrane region" description="Helical" evidence="1">
    <location>
        <begin position="99"/>
        <end position="117"/>
    </location>
</feature>
<feature type="transmembrane region" description="Helical" evidence="1">
    <location>
        <begin position="123"/>
        <end position="141"/>
    </location>
</feature>
<dbReference type="RefSeq" id="WP_379081198.1">
    <property type="nucleotide sequence ID" value="NZ_JBHULL010000015.1"/>
</dbReference>
<feature type="domain" description="LiaF transmembrane" evidence="2">
    <location>
        <begin position="52"/>
        <end position="145"/>
    </location>
</feature>
<gene>
    <name evidence="3" type="ORF">ACFSR6_17440</name>
</gene>